<protein>
    <recommendedName>
        <fullName evidence="11">Cation/H+ exchanger transmembrane domain-containing protein</fullName>
    </recommendedName>
</protein>
<evidence type="ECO:0000256" key="9">
    <source>
        <dbReference type="SAM" id="MobiDB-lite"/>
    </source>
</evidence>
<keyword evidence="7" id="KW-0406">Ion transport</keyword>
<feature type="transmembrane region" description="Helical" evidence="10">
    <location>
        <begin position="693"/>
        <end position="721"/>
    </location>
</feature>
<sequence>MEAWVPLFDIFLNSPVPESEASQWFHRSFNASSAATVPITTASFVSLLMKPLDAIVVDESEYASSSSSTRRVIYVQTLPNMVQARIFSFLAVEHKRFCRRDLCNLARIVLSDNQTLDFWVERAARHLLDAVSELNYEWISCLNLDSGEEESTEDEFESLPSWLKDAAGSSELLPWLPISFEDLKSWTLCGGSGTNNDTLDQVAEEVEQFMDGKADKDEIHDSQCKNYSVGPEIHNKALNLKAQIMNFESTTKVVGLANEIRELCTVRKGDSSLVLELIEPWLADNETASVLISQLSYGSEEELTWPSQVICSIILPKFLVLKEPAPRVLLAATLEFCKLHQKTAVYALLLPLILYKNGINNPICDVITRVIKECLHPAHVSAFCQKLLCSGKDERGVICLPCHQHLISDEMVWTESLFNLFQSILNHNDSVDRILYQVHHLAERFSKSLKFGNFLLCLVTKCSPLLKSHKSLLTEVVEKTNTLLTKSILSKLATHPFPSLPHPPSPEPSSSFPSSPATAMRVRSSSILAFFFLLAVPSPAFPLFAIADSLQSNSASEEINATTATILDVDADADADSNSTRSRSNEDSFADMIDRALEREFPENEQNEATDAGSFNNSVAEQQAVLETVARVKSKKNDTKEEKSFQFHHVFNNENQAEDMPTLIDRKDNVFVISNRKSKFPVLQLDARLISDLVVVIVSATCGGIAFACAGQPVITGYLLAGSVIGPGGLSFVSEMVQVETVAQFGVIFLLFALGLEFSAAKLRVVRAVAVLGGLLQIFLFMCLCGITASLCGGKSSEGVFVGAFLSMSSTAVVLKFLMEKNSINALHGQVTVGILILQDCAVGLLFALLPVLGGTSGVLQGVMSMTKSLVVLISFLAILSIVSRTCVPWFLKLMISLSSQTNELYQLASVAFCLLVAWCSDKLGLSLELGSFAAGVMISTTDLGQHTLEQVEPIRNFFAALFLASIGMLIHVHFLWNHVDILLAAVILVIIIKTIVVAIVVKGFGYNNKTSLLVGMSLAQIGEFAFVLLSRASNLHLVEGKLYLLLLGTTALSLVTTPLLFKLIPAVVHLGVLLRWFSPDSPSEIGYKGDNLRSDSAKRIAILVHGSHDS</sequence>
<feature type="region of interest" description="Disordered" evidence="9">
    <location>
        <begin position="497"/>
        <end position="516"/>
    </location>
</feature>
<keyword evidence="3" id="KW-0050">Antiport</keyword>
<feature type="transmembrane region" description="Helical" evidence="10">
    <location>
        <begin position="801"/>
        <end position="819"/>
    </location>
</feature>
<feature type="compositionally biased region" description="Pro residues" evidence="9">
    <location>
        <begin position="498"/>
        <end position="507"/>
    </location>
</feature>
<feature type="transmembrane region" description="Helical" evidence="10">
    <location>
        <begin position="741"/>
        <end position="761"/>
    </location>
</feature>
<keyword evidence="4 10" id="KW-0812">Transmembrane</keyword>
<dbReference type="GO" id="GO:0016020">
    <property type="term" value="C:membrane"/>
    <property type="evidence" value="ECO:0007669"/>
    <property type="project" value="UniProtKB-SubCell"/>
</dbReference>
<evidence type="ECO:0000256" key="5">
    <source>
        <dbReference type="ARBA" id="ARBA00022729"/>
    </source>
</evidence>
<keyword evidence="13" id="KW-1185">Reference proteome</keyword>
<evidence type="ECO:0000259" key="11">
    <source>
        <dbReference type="Pfam" id="PF00999"/>
    </source>
</evidence>
<dbReference type="InterPro" id="IPR006153">
    <property type="entry name" value="Cation/H_exchanger_TM"/>
</dbReference>
<feature type="domain" description="Cation/H+ exchanger transmembrane" evidence="11">
    <location>
        <begin position="697"/>
        <end position="1063"/>
    </location>
</feature>
<keyword evidence="5" id="KW-0732">Signal</keyword>
<dbReference type="Gene3D" id="1.20.1530.20">
    <property type="match status" value="1"/>
</dbReference>
<dbReference type="PANTHER" id="PTHR16254:SF14">
    <property type="entry name" value="TRANSMEMBRANE AND COILED-COIL DOMAIN-CONTAINING PROTEIN 3"/>
    <property type="match status" value="1"/>
</dbReference>
<evidence type="ECO:0000313" key="13">
    <source>
        <dbReference type="Proteomes" id="UP000583929"/>
    </source>
</evidence>
<keyword evidence="6 10" id="KW-1133">Transmembrane helix</keyword>
<evidence type="ECO:0000256" key="1">
    <source>
        <dbReference type="ARBA" id="ARBA00004141"/>
    </source>
</evidence>
<dbReference type="InterPro" id="IPR038770">
    <property type="entry name" value="Na+/solute_symporter_sf"/>
</dbReference>
<keyword evidence="8 10" id="KW-0472">Membrane</keyword>
<feature type="transmembrane region" description="Helical" evidence="10">
    <location>
        <begin position="957"/>
        <end position="976"/>
    </location>
</feature>
<dbReference type="GO" id="GO:0015386">
    <property type="term" value="F:potassium:proton antiporter activity"/>
    <property type="evidence" value="ECO:0007669"/>
    <property type="project" value="InterPro"/>
</dbReference>
<feature type="transmembrane region" description="Helical" evidence="10">
    <location>
        <begin position="768"/>
        <end position="789"/>
    </location>
</feature>
<dbReference type="Proteomes" id="UP000583929">
    <property type="component" value="Unassembled WGS sequence"/>
</dbReference>
<evidence type="ECO:0000256" key="4">
    <source>
        <dbReference type="ARBA" id="ARBA00022692"/>
    </source>
</evidence>
<gene>
    <name evidence="12" type="ORF">G4B88_013711</name>
</gene>
<comment type="caution">
    <text evidence="12">The sequence shown here is derived from an EMBL/GenBank/DDBJ whole genome shotgun (WGS) entry which is preliminary data.</text>
</comment>
<evidence type="ECO:0000256" key="6">
    <source>
        <dbReference type="ARBA" id="ARBA00022989"/>
    </source>
</evidence>
<feature type="transmembrane region" description="Helical" evidence="10">
    <location>
        <begin position="831"/>
        <end position="850"/>
    </location>
</feature>
<name>A0A7J6HTQ4_CANSA</name>
<feature type="transmembrane region" description="Helical" evidence="10">
    <location>
        <begin position="527"/>
        <end position="547"/>
    </location>
</feature>
<accession>A0A7J6HTQ4</accession>
<evidence type="ECO:0000256" key="3">
    <source>
        <dbReference type="ARBA" id="ARBA00022449"/>
    </source>
</evidence>
<dbReference type="InterPro" id="IPR045158">
    <property type="entry name" value="KEA4/5/6-like"/>
</dbReference>
<evidence type="ECO:0000256" key="8">
    <source>
        <dbReference type="ARBA" id="ARBA00023136"/>
    </source>
</evidence>
<organism evidence="12 13">
    <name type="scientific">Cannabis sativa</name>
    <name type="common">Hemp</name>
    <name type="synonym">Marijuana</name>
    <dbReference type="NCBI Taxonomy" id="3483"/>
    <lineage>
        <taxon>Eukaryota</taxon>
        <taxon>Viridiplantae</taxon>
        <taxon>Streptophyta</taxon>
        <taxon>Embryophyta</taxon>
        <taxon>Tracheophyta</taxon>
        <taxon>Spermatophyta</taxon>
        <taxon>Magnoliopsida</taxon>
        <taxon>eudicotyledons</taxon>
        <taxon>Gunneridae</taxon>
        <taxon>Pentapetalae</taxon>
        <taxon>rosids</taxon>
        <taxon>fabids</taxon>
        <taxon>Rosales</taxon>
        <taxon>Cannabaceae</taxon>
        <taxon>Cannabis</taxon>
    </lineage>
</organism>
<dbReference type="EMBL" id="JAATIQ010000025">
    <property type="protein sequence ID" value="KAF4398622.1"/>
    <property type="molecule type" value="Genomic_DNA"/>
</dbReference>
<feature type="transmembrane region" description="Helical" evidence="10">
    <location>
        <begin position="1043"/>
        <end position="1062"/>
    </location>
</feature>
<dbReference type="AlphaFoldDB" id="A0A7J6HTQ4"/>
<feature type="transmembrane region" description="Helical" evidence="10">
    <location>
        <begin position="982"/>
        <end position="1001"/>
    </location>
</feature>
<feature type="transmembrane region" description="Helical" evidence="10">
    <location>
        <begin position="1013"/>
        <end position="1031"/>
    </location>
</feature>
<feature type="transmembrane region" description="Helical" evidence="10">
    <location>
        <begin position="870"/>
        <end position="892"/>
    </location>
</feature>
<evidence type="ECO:0000313" key="12">
    <source>
        <dbReference type="EMBL" id="KAF4398622.1"/>
    </source>
</evidence>
<keyword evidence="2" id="KW-0813">Transport</keyword>
<evidence type="ECO:0000256" key="2">
    <source>
        <dbReference type="ARBA" id="ARBA00022448"/>
    </source>
</evidence>
<reference evidence="12 13" key="1">
    <citation type="journal article" date="2020" name="bioRxiv">
        <title>Sequence and annotation of 42 cannabis genomes reveals extensive copy number variation in cannabinoid synthesis and pathogen resistance genes.</title>
        <authorList>
            <person name="Mckernan K.J."/>
            <person name="Helbert Y."/>
            <person name="Kane L.T."/>
            <person name="Ebling H."/>
            <person name="Zhang L."/>
            <person name="Liu B."/>
            <person name="Eaton Z."/>
            <person name="Mclaughlin S."/>
            <person name="Kingan S."/>
            <person name="Baybayan P."/>
            <person name="Concepcion G."/>
            <person name="Jordan M."/>
            <person name="Riva A."/>
            <person name="Barbazuk W."/>
            <person name="Harkins T."/>
        </authorList>
    </citation>
    <scope>NUCLEOTIDE SEQUENCE [LARGE SCALE GENOMIC DNA]</scope>
    <source>
        <strain evidence="13">cv. Jamaican Lion 4</strain>
        <tissue evidence="12">Leaf</tissue>
    </source>
</reference>
<evidence type="ECO:0000256" key="7">
    <source>
        <dbReference type="ARBA" id="ARBA00023065"/>
    </source>
</evidence>
<dbReference type="Pfam" id="PF00999">
    <property type="entry name" value="Na_H_Exchanger"/>
    <property type="match status" value="1"/>
</dbReference>
<comment type="subcellular location">
    <subcellularLocation>
        <location evidence="1">Membrane</location>
        <topology evidence="1">Multi-pass membrane protein</topology>
    </subcellularLocation>
</comment>
<dbReference type="Gene3D" id="1.25.40.480">
    <property type="match status" value="1"/>
</dbReference>
<dbReference type="PANTHER" id="PTHR16254">
    <property type="entry name" value="POTASSIUM/PROTON ANTIPORTER-RELATED"/>
    <property type="match status" value="1"/>
</dbReference>
<evidence type="ECO:0000256" key="10">
    <source>
        <dbReference type="SAM" id="Phobius"/>
    </source>
</evidence>
<proteinExistence type="predicted"/>